<evidence type="ECO:0000313" key="2">
    <source>
        <dbReference type="Proteomes" id="UP000003163"/>
    </source>
</evidence>
<reference evidence="1 2" key="1">
    <citation type="submission" date="2011-08" db="EMBL/GenBank/DDBJ databases">
        <authorList>
            <person name="Liu Z.J."/>
            <person name="Shi F.L."/>
            <person name="Lu J.Q."/>
            <person name="Li M."/>
            <person name="Wang Z.L."/>
        </authorList>
    </citation>
    <scope>NUCLEOTIDE SEQUENCE [LARGE SCALE GENOMIC DNA]</scope>
    <source>
        <strain evidence="1 2">USNM 41457</strain>
    </source>
</reference>
<protein>
    <submittedName>
        <fullName evidence="1">Uncharacterized protein</fullName>
    </submittedName>
</protein>
<gene>
    <name evidence="1" type="ORF">EDEG_03393</name>
</gene>
<organism evidence="1 2">
    <name type="scientific">Edhazardia aedis (strain USNM 41457)</name>
    <name type="common">Microsporidian parasite</name>
    <dbReference type="NCBI Taxonomy" id="1003232"/>
    <lineage>
        <taxon>Eukaryota</taxon>
        <taxon>Fungi</taxon>
        <taxon>Fungi incertae sedis</taxon>
        <taxon>Microsporidia</taxon>
        <taxon>Edhazardia</taxon>
    </lineage>
</organism>
<dbReference type="Proteomes" id="UP000003163">
    <property type="component" value="Unassembled WGS sequence"/>
</dbReference>
<dbReference type="VEuPathDB" id="MicrosporidiaDB:EDEG_03393"/>
<dbReference type="EMBL" id="AFBI03000086">
    <property type="protein sequence ID" value="EJW02164.1"/>
    <property type="molecule type" value="Genomic_DNA"/>
</dbReference>
<dbReference type="InParanoid" id="J9D3P8"/>
<name>J9D3P8_EDHAE</name>
<dbReference type="AlphaFoldDB" id="J9D3P8"/>
<accession>J9D3P8</accession>
<dbReference type="STRING" id="1003232.J9D3P8"/>
<sequence length="632" mass="75783">MNFYQKQEVECAISLIEEKLQNIPHIWCSNISEGTKTLLLISNLVRKDNLILANNIEIDKESTRIMKNEEGKWEFEENDSYIKHLYKPMKKMLEEGVIRSLGACLKCKKSFYEMKLEFLNDQNGDFFDKLDKHRIFEDLCDSKSLIGVIEILNFNWNVVLHKNIRKKFFERMLVLKEKEMYQNNISFSLLLCLLCDDSEFCSFIMRNLSILYRKNKFYLHTKEDEWSYATKLYELLLENSRSNFYTCETFLNFLLIYLSIEGTYCNDELVSLILRHFEQINSDAEMFLLYKISTLFCEKVGLNDDLKPVYADIFNNEKFLSLCKIKNFSVDKEGFVCDRSDIHYIFSSFFIFIEFGLEIEIFSFFNEINDLYYLRKYFEKILVYANKIVNWKFFIKNNKHILYFLIFLFIQNENATELSKNKSSYILNKMIDLTVESIHASINITSRNITNKASRTYDNNIDIDESKKSIYANEKIDDCNDINEGKKSIYARDNDNDENKKTVYADEYKNRKTVYADEYKNKKPFMQMKNLIIIIMIKIEKLFMQMMIKIEKLFMQMMIRIEKLFMQMKNLINIIMIKIEKLFMQMMIKIEKLFMQMNIKIKKRIMQKALTVQTVLIEKLLLPHNFRVFRIV</sequence>
<evidence type="ECO:0000313" key="1">
    <source>
        <dbReference type="EMBL" id="EJW02164.1"/>
    </source>
</evidence>
<proteinExistence type="predicted"/>
<keyword evidence="2" id="KW-1185">Reference proteome</keyword>
<comment type="caution">
    <text evidence="1">The sequence shown here is derived from an EMBL/GenBank/DDBJ whole genome shotgun (WGS) entry which is preliminary data.</text>
</comment>
<reference evidence="2" key="2">
    <citation type="submission" date="2015-07" db="EMBL/GenBank/DDBJ databases">
        <title>Contrasting host-pathogen interactions and genome evolution in two generalist and specialist microsporidian pathogens of mosquitoes.</title>
        <authorList>
            <consortium name="The Broad Institute Genomics Platform"/>
            <consortium name="The Broad Institute Genome Sequencing Center for Infectious Disease"/>
            <person name="Cuomo C.A."/>
            <person name="Sanscrainte N.D."/>
            <person name="Goldberg J.M."/>
            <person name="Heiman D."/>
            <person name="Young S."/>
            <person name="Zeng Q."/>
            <person name="Becnel J.J."/>
            <person name="Birren B.W."/>
        </authorList>
    </citation>
    <scope>NUCLEOTIDE SEQUENCE [LARGE SCALE GENOMIC DNA]</scope>
    <source>
        <strain evidence="2">USNM 41457</strain>
    </source>
</reference>
<dbReference type="HOGENOM" id="CLU_432777_0_0_1"/>